<keyword evidence="2" id="KW-1185">Reference proteome</keyword>
<reference evidence="1 2" key="1">
    <citation type="submission" date="2020-08" db="EMBL/GenBank/DDBJ databases">
        <title>Genomic Encyclopedia of Type Strains, Phase IV (KMG-IV): sequencing the most valuable type-strain genomes for metagenomic binning, comparative biology and taxonomic classification.</title>
        <authorList>
            <person name="Goeker M."/>
        </authorList>
    </citation>
    <scope>NUCLEOTIDE SEQUENCE [LARGE SCALE GENOMIC DNA]</scope>
    <source>
        <strain evidence="1 2">DSM 101535</strain>
    </source>
</reference>
<dbReference type="Proteomes" id="UP000560131">
    <property type="component" value="Unassembled WGS sequence"/>
</dbReference>
<evidence type="ECO:0008006" key="3">
    <source>
        <dbReference type="Google" id="ProtNLM"/>
    </source>
</evidence>
<dbReference type="EMBL" id="JACIJN010000005">
    <property type="protein sequence ID" value="MBB5725782.1"/>
    <property type="molecule type" value="Genomic_DNA"/>
</dbReference>
<evidence type="ECO:0000313" key="2">
    <source>
        <dbReference type="Proteomes" id="UP000560131"/>
    </source>
</evidence>
<sequence length="114" mass="12474">MQQRIAWQERQTVPVDEVQDRARNLIGIDRSPLADALALIRSGQWIDGAILDVKPGAEPAYPIADLLTARSVPLLFTTGYGGTSLPARFTAAARCHKATTIRRTTQALGRLIHD</sequence>
<proteinExistence type="predicted"/>
<organism evidence="1 2">
    <name type="scientific">Sphingomonas endophytica</name>
    <dbReference type="NCBI Taxonomy" id="869719"/>
    <lineage>
        <taxon>Bacteria</taxon>
        <taxon>Pseudomonadati</taxon>
        <taxon>Pseudomonadota</taxon>
        <taxon>Alphaproteobacteria</taxon>
        <taxon>Sphingomonadales</taxon>
        <taxon>Sphingomonadaceae</taxon>
        <taxon>Sphingomonas</taxon>
    </lineage>
</organism>
<name>A0ABR6N4R0_9SPHN</name>
<dbReference type="RefSeq" id="WP_344689720.1">
    <property type="nucleotide sequence ID" value="NZ_BAABAR010000003.1"/>
</dbReference>
<comment type="caution">
    <text evidence="1">The sequence shown here is derived from an EMBL/GenBank/DDBJ whole genome shotgun (WGS) entry which is preliminary data.</text>
</comment>
<gene>
    <name evidence="1" type="ORF">FHS97_001714</name>
</gene>
<evidence type="ECO:0000313" key="1">
    <source>
        <dbReference type="EMBL" id="MBB5725782.1"/>
    </source>
</evidence>
<accession>A0ABR6N4R0</accession>
<protein>
    <recommendedName>
        <fullName evidence="3">Response regulatory domain-containing protein</fullName>
    </recommendedName>
</protein>
<dbReference type="Gene3D" id="3.40.50.2300">
    <property type="match status" value="1"/>
</dbReference>